<dbReference type="OrthoDB" id="3251881at2"/>
<dbReference type="Proteomes" id="UP000236737">
    <property type="component" value="Unassembled WGS sequence"/>
</dbReference>
<gene>
    <name evidence="1" type="ORF">SAMN04488130_10628</name>
</gene>
<evidence type="ECO:0000313" key="1">
    <source>
        <dbReference type="EMBL" id="SEG10706.1"/>
    </source>
</evidence>
<evidence type="ECO:0008006" key="3">
    <source>
        <dbReference type="Google" id="ProtNLM"/>
    </source>
</evidence>
<accession>A0A1H5XHJ7</accession>
<sequence>MTKPKRIAIIGTHSFGYIDFLVSKLNAAQNVDLTYVNIDTIPFSYKNKISRITNSLLKLVRFPSLKEKNKTNYIKKAIQNGDLFDQVLIIRPDKLERKALLFLRENAIQMSCFLFDGIENFKNQKKTLSFFDTVYSYDKMDVRKYNFQFLTNYIYDDQIETKKISNLVFNISSFDDRFPFLEKLADYFSGEQISFRFIVKKDRIFKHKNIEISDRYLSISEVKNIIASSLVLVDIQQKNQDGLTFRIFEALGYKKKLITNNQDIVTYDFYNPNNIFVISESNYEIPASFFETDFVEIDNDILNKYKLDNWIFEVFKVDVMEKY</sequence>
<dbReference type="RefSeq" id="WP_103999792.1">
    <property type="nucleotide sequence ID" value="NZ_FNVP01000006.1"/>
</dbReference>
<reference evidence="2" key="1">
    <citation type="submission" date="2016-10" db="EMBL/GenBank/DDBJ databases">
        <authorList>
            <person name="Varghese N."/>
            <person name="Submissions S."/>
        </authorList>
    </citation>
    <scope>NUCLEOTIDE SEQUENCE [LARGE SCALE GENOMIC DNA]</scope>
    <source>
        <strain evidence="2">CGMCC 1.9230</strain>
    </source>
</reference>
<dbReference type="AlphaFoldDB" id="A0A1H5XHJ7"/>
<protein>
    <recommendedName>
        <fullName evidence="3">Lipopolysaccharide biosynthesis protein</fullName>
    </recommendedName>
</protein>
<name>A0A1H5XHJ7_9FLAO</name>
<organism evidence="1 2">
    <name type="scientific">Flavobacterium urumqiense</name>
    <dbReference type="NCBI Taxonomy" id="935224"/>
    <lineage>
        <taxon>Bacteria</taxon>
        <taxon>Pseudomonadati</taxon>
        <taxon>Bacteroidota</taxon>
        <taxon>Flavobacteriia</taxon>
        <taxon>Flavobacteriales</taxon>
        <taxon>Flavobacteriaceae</taxon>
        <taxon>Flavobacterium</taxon>
    </lineage>
</organism>
<dbReference type="EMBL" id="FNVP01000006">
    <property type="protein sequence ID" value="SEG10706.1"/>
    <property type="molecule type" value="Genomic_DNA"/>
</dbReference>
<proteinExistence type="predicted"/>
<evidence type="ECO:0000313" key="2">
    <source>
        <dbReference type="Proteomes" id="UP000236737"/>
    </source>
</evidence>
<keyword evidence="2" id="KW-1185">Reference proteome</keyword>